<accession>A1ZMW1</accession>
<dbReference type="EMBL" id="AAWS01000017">
    <property type="protein sequence ID" value="EAY28142.1"/>
    <property type="molecule type" value="Genomic_DNA"/>
</dbReference>
<proteinExistence type="predicted"/>
<gene>
    <name evidence="1" type="ORF">M23134_03403</name>
</gene>
<evidence type="ECO:0000313" key="1">
    <source>
        <dbReference type="EMBL" id="EAY28142.1"/>
    </source>
</evidence>
<dbReference type="AlphaFoldDB" id="A1ZMW1"/>
<reference evidence="1 2" key="1">
    <citation type="submission" date="2007-01" db="EMBL/GenBank/DDBJ databases">
        <authorList>
            <person name="Haygood M."/>
            <person name="Podell S."/>
            <person name="Anderson C."/>
            <person name="Hopkinson B."/>
            <person name="Roe K."/>
            <person name="Barbeau K."/>
            <person name="Gaasterland T."/>
            <person name="Ferriera S."/>
            <person name="Johnson J."/>
            <person name="Kravitz S."/>
            <person name="Beeson K."/>
            <person name="Sutton G."/>
            <person name="Rogers Y.-H."/>
            <person name="Friedman R."/>
            <person name="Frazier M."/>
            <person name="Venter J.C."/>
        </authorList>
    </citation>
    <scope>NUCLEOTIDE SEQUENCE [LARGE SCALE GENOMIC DNA]</scope>
    <source>
        <strain evidence="1 2">ATCC 23134</strain>
    </source>
</reference>
<organism evidence="1 2">
    <name type="scientific">Microscilla marina ATCC 23134</name>
    <dbReference type="NCBI Taxonomy" id="313606"/>
    <lineage>
        <taxon>Bacteria</taxon>
        <taxon>Pseudomonadati</taxon>
        <taxon>Bacteroidota</taxon>
        <taxon>Cytophagia</taxon>
        <taxon>Cytophagales</taxon>
        <taxon>Microscillaceae</taxon>
        <taxon>Microscilla</taxon>
    </lineage>
</organism>
<keyword evidence="2" id="KW-1185">Reference proteome</keyword>
<evidence type="ECO:0000313" key="2">
    <source>
        <dbReference type="Proteomes" id="UP000004095"/>
    </source>
</evidence>
<name>A1ZMW1_MICM2</name>
<protein>
    <submittedName>
        <fullName evidence="1">Uncharacterized protein</fullName>
    </submittedName>
</protein>
<dbReference type="Proteomes" id="UP000004095">
    <property type="component" value="Unassembled WGS sequence"/>
</dbReference>
<comment type="caution">
    <text evidence="1">The sequence shown here is derived from an EMBL/GenBank/DDBJ whole genome shotgun (WGS) entry which is preliminary data.</text>
</comment>
<dbReference type="RefSeq" id="WP_002698260.1">
    <property type="nucleotide sequence ID" value="NZ_AAWS01000017.1"/>
</dbReference>
<sequence>MADQKFKLHFDDNTTQEFDAEEKIILQKKRTEKEEITVDEVQVNQKLVFYTIESSLQDEILQEVQDAPIEVEVGKYDWLDIFKKLKSFYVTDLAVYRMSKITANQNSFLKWISGETDKLPLKKKDFGIVLLMAREKGIITDDVEENQVTSSETIADDLHSELNMLELTRKKGAICSTISTSLFKKIKEQRSSKVVASIEMA</sequence>